<comment type="caution">
    <text evidence="1">The sequence shown here is derived from an EMBL/GenBank/DDBJ whole genome shotgun (WGS) entry which is preliminary data.</text>
</comment>
<proteinExistence type="predicted"/>
<accession>A0AAN8I8N2</accession>
<dbReference type="PANTHER" id="PTHR47843:SF2">
    <property type="entry name" value="BTB DOMAIN-CONTAINING PROTEIN"/>
    <property type="match status" value="1"/>
</dbReference>
<dbReference type="EMBL" id="JAKLMC020000012">
    <property type="protein sequence ID" value="KAK5953225.1"/>
    <property type="molecule type" value="Genomic_DNA"/>
</dbReference>
<keyword evidence="2" id="KW-1185">Reference proteome</keyword>
<dbReference type="Proteomes" id="UP001316803">
    <property type="component" value="Unassembled WGS sequence"/>
</dbReference>
<dbReference type="Gene3D" id="3.30.710.10">
    <property type="entry name" value="Potassium Channel Kv1.1, Chain A"/>
    <property type="match status" value="1"/>
</dbReference>
<evidence type="ECO:0008006" key="3">
    <source>
        <dbReference type="Google" id="ProtNLM"/>
    </source>
</evidence>
<dbReference type="InterPro" id="IPR011333">
    <property type="entry name" value="SKP1/BTB/POZ_sf"/>
</dbReference>
<organism evidence="1 2">
    <name type="scientific">Knufia fluminis</name>
    <dbReference type="NCBI Taxonomy" id="191047"/>
    <lineage>
        <taxon>Eukaryota</taxon>
        <taxon>Fungi</taxon>
        <taxon>Dikarya</taxon>
        <taxon>Ascomycota</taxon>
        <taxon>Pezizomycotina</taxon>
        <taxon>Eurotiomycetes</taxon>
        <taxon>Chaetothyriomycetidae</taxon>
        <taxon>Chaetothyriales</taxon>
        <taxon>Trichomeriaceae</taxon>
        <taxon>Knufia</taxon>
    </lineage>
</organism>
<dbReference type="AlphaFoldDB" id="A0AAN8I8N2"/>
<reference evidence="1 2" key="1">
    <citation type="submission" date="2022-12" db="EMBL/GenBank/DDBJ databases">
        <title>Genomic features and morphological characterization of a novel Knufia sp. strain isolated from spacecraft assembly facility.</title>
        <authorList>
            <person name="Teixeira M."/>
            <person name="Chander A.M."/>
            <person name="Stajich J.E."/>
            <person name="Venkateswaran K."/>
        </authorList>
    </citation>
    <scope>NUCLEOTIDE SEQUENCE [LARGE SCALE GENOMIC DNA]</scope>
    <source>
        <strain evidence="1 2">FJI-L2-BK-P2</strain>
    </source>
</reference>
<name>A0AAN8I8N2_9EURO</name>
<dbReference type="SUPFAM" id="SSF54695">
    <property type="entry name" value="POZ domain"/>
    <property type="match status" value="1"/>
</dbReference>
<sequence length="248" mass="28012">MASSSSAEAALESGPVVKKAEVSATQFLKSPIVTVVVGQGDKVQSFPIYKDLLTAHSRFFRGCLNSGNNWKEAQTNVVNLKEEESCNAFEVIASWLLREPEPFKDIDCKTYTLGSLVDAYRLANYLGMEQLKNDLVDYQRARLRAEKQSPALSMLHFLESHGLSQDPFYDFALKTYVRNYLSDKSSRCMDFCEEALRNGQVMRDVLTKIHEYTCKKWLDPCKETGCVYHDHSGGSPCSAIRGGKRRRK</sequence>
<gene>
    <name evidence="1" type="ORF">OHC33_005793</name>
</gene>
<evidence type="ECO:0000313" key="1">
    <source>
        <dbReference type="EMBL" id="KAK5953225.1"/>
    </source>
</evidence>
<evidence type="ECO:0000313" key="2">
    <source>
        <dbReference type="Proteomes" id="UP001316803"/>
    </source>
</evidence>
<dbReference type="PANTHER" id="PTHR47843">
    <property type="entry name" value="BTB DOMAIN-CONTAINING PROTEIN-RELATED"/>
    <property type="match status" value="1"/>
</dbReference>
<protein>
    <recommendedName>
        <fullName evidence="3">BTB domain-containing protein</fullName>
    </recommendedName>
</protein>